<dbReference type="InterPro" id="IPR029753">
    <property type="entry name" value="D-isomer_DH_CS"/>
</dbReference>
<comment type="similarity">
    <text evidence="3 14">Belongs to the D-isomer specific 2-hydroxyacid dehydrogenase family.</text>
</comment>
<keyword evidence="10" id="KW-0718">Serine biosynthesis</keyword>
<feature type="domain" description="ACT" evidence="15">
    <location>
        <begin position="340"/>
        <end position="409"/>
    </location>
</feature>
<dbReference type="RefSeq" id="WP_023399539.1">
    <property type="nucleotide sequence ID" value="NZ_AUSV01000038.1"/>
</dbReference>
<dbReference type="UniPathway" id="UPA00135">
    <property type="reaction ID" value="UER00196"/>
</dbReference>
<evidence type="ECO:0000256" key="11">
    <source>
        <dbReference type="ARBA" id="ARBA00030455"/>
    </source>
</evidence>
<dbReference type="InterPro" id="IPR006140">
    <property type="entry name" value="D-isomer_DH_NAD-bd"/>
</dbReference>
<evidence type="ECO:0000256" key="4">
    <source>
        <dbReference type="ARBA" id="ARBA00013001"/>
    </source>
</evidence>
<dbReference type="GO" id="GO:0006564">
    <property type="term" value="P:L-serine biosynthetic process"/>
    <property type="evidence" value="ECO:0007669"/>
    <property type="project" value="UniProtKB-KW"/>
</dbReference>
<evidence type="ECO:0000256" key="9">
    <source>
        <dbReference type="ARBA" id="ARBA00023027"/>
    </source>
</evidence>
<evidence type="ECO:0000256" key="13">
    <source>
        <dbReference type="ARBA" id="ARBA00048731"/>
    </source>
</evidence>
<keyword evidence="7" id="KW-0028">Amino-acid biosynthesis</keyword>
<dbReference type="SUPFAM" id="SSF51735">
    <property type="entry name" value="NAD(P)-binding Rossmann-fold domains"/>
    <property type="match status" value="1"/>
</dbReference>
<dbReference type="EC" id="1.1.1.399" evidence="4"/>
<dbReference type="FunFam" id="3.30.70.260:FF:000007">
    <property type="entry name" value="D-3-phosphoglycerate dehydrogenase"/>
    <property type="match status" value="1"/>
</dbReference>
<keyword evidence="8 14" id="KW-0560">Oxidoreductase</keyword>
<evidence type="ECO:0000256" key="12">
    <source>
        <dbReference type="ARBA" id="ARBA00048126"/>
    </source>
</evidence>
<evidence type="ECO:0000256" key="6">
    <source>
        <dbReference type="ARBA" id="ARBA00021582"/>
    </source>
</evidence>
<comment type="function">
    <text evidence="1">Catalyzes the reversible oxidation of 3-phospho-D-glycerate to 3-phosphonooxypyruvate, the first step of the phosphorylated L-serine biosynthesis pathway. Also catalyzes the reversible oxidation of 2-hydroxyglutarate to 2-oxoglutarate.</text>
</comment>
<dbReference type="InterPro" id="IPR002912">
    <property type="entry name" value="ACT_dom"/>
</dbReference>
<dbReference type="Gene3D" id="3.30.70.260">
    <property type="match status" value="1"/>
</dbReference>
<dbReference type="SUPFAM" id="SSF55021">
    <property type="entry name" value="ACT-like"/>
    <property type="match status" value="1"/>
</dbReference>
<dbReference type="CDD" id="cd04901">
    <property type="entry name" value="ACT_3PGDH"/>
    <property type="match status" value="1"/>
</dbReference>
<name>V4H6C1_PSEL2</name>
<dbReference type="Pfam" id="PF02826">
    <property type="entry name" value="2-Hacid_dh_C"/>
    <property type="match status" value="1"/>
</dbReference>
<dbReference type="PROSITE" id="PS00670">
    <property type="entry name" value="D_2_HYDROXYACID_DH_2"/>
    <property type="match status" value="1"/>
</dbReference>
<dbReference type="InterPro" id="IPR045865">
    <property type="entry name" value="ACT-like_dom_sf"/>
</dbReference>
<dbReference type="PROSITE" id="PS00065">
    <property type="entry name" value="D_2_HYDROXYACID_DH_1"/>
    <property type="match status" value="1"/>
</dbReference>
<sequence>MSKVSLSKDKIKILLLEGVHQSAVETLKRNGYSNIEYLKTSLPESELIERIKHVHFVGIRSRTHLNEAVLNAAEKLVAVGCFCIGTNQVNLEAAKRLGIAVFNAPFSNTRSVAELVLGEILLLLRGIPKRNAMAHRGQWFKSAIGSFEARGKTLGIIGYGHIGTQLGIMAENIGMKVEFYDIEDKLTLGNAQQVQNLTQLLQRADVISLHVPETPQTKNLIGMAEIEVMKQGAILINASRGTVVDIDALAEALQHEKLAGAAIDVFPVEPKSNDEEFTSPLREFDNVILTPHVGGSTQEAQENIGIEVAGKLAKYSDNGSTVTAVNFPEVSLPELSNRSRLLHVHENRPGVLTQINQAFAQHGINIAAQYLQTDDCIGYVVIDVDSDHSEVALKELSAVEGTIRARILH</sequence>
<comment type="catalytic activity">
    <reaction evidence="13">
        <text>(2R)-3-phosphoglycerate + NAD(+) = 3-phosphooxypyruvate + NADH + H(+)</text>
        <dbReference type="Rhea" id="RHEA:12641"/>
        <dbReference type="ChEBI" id="CHEBI:15378"/>
        <dbReference type="ChEBI" id="CHEBI:18110"/>
        <dbReference type="ChEBI" id="CHEBI:57540"/>
        <dbReference type="ChEBI" id="CHEBI:57945"/>
        <dbReference type="ChEBI" id="CHEBI:58272"/>
        <dbReference type="EC" id="1.1.1.95"/>
    </reaction>
</comment>
<evidence type="ECO:0000313" key="16">
    <source>
        <dbReference type="EMBL" id="ESP93031.1"/>
    </source>
</evidence>
<dbReference type="PATRIC" id="fig|1353533.3.peg.2637"/>
<evidence type="ECO:0000259" key="15">
    <source>
        <dbReference type="PROSITE" id="PS51671"/>
    </source>
</evidence>
<evidence type="ECO:0000256" key="5">
    <source>
        <dbReference type="ARBA" id="ARBA00013143"/>
    </source>
</evidence>
<dbReference type="NCBIfam" id="NF008759">
    <property type="entry name" value="PRK11790.1"/>
    <property type="match status" value="1"/>
</dbReference>
<dbReference type="InterPro" id="IPR006139">
    <property type="entry name" value="D-isomer_2_OHA_DH_cat_dom"/>
</dbReference>
<evidence type="ECO:0000256" key="14">
    <source>
        <dbReference type="RuleBase" id="RU003719"/>
    </source>
</evidence>
<evidence type="ECO:0000256" key="7">
    <source>
        <dbReference type="ARBA" id="ARBA00022605"/>
    </source>
</evidence>
<dbReference type="InterPro" id="IPR029752">
    <property type="entry name" value="D-isomer_DH_CS1"/>
</dbReference>
<dbReference type="PROSITE" id="PS51671">
    <property type="entry name" value="ACT"/>
    <property type="match status" value="1"/>
</dbReference>
<evidence type="ECO:0000256" key="2">
    <source>
        <dbReference type="ARBA" id="ARBA00005216"/>
    </source>
</evidence>
<comment type="caution">
    <text evidence="16">The sequence shown here is derived from an EMBL/GenBank/DDBJ whole genome shotgun (WGS) entry which is preliminary data.</text>
</comment>
<evidence type="ECO:0000256" key="1">
    <source>
        <dbReference type="ARBA" id="ARBA00003800"/>
    </source>
</evidence>
<dbReference type="PANTHER" id="PTHR43761:SF1">
    <property type="entry name" value="D-ISOMER SPECIFIC 2-HYDROXYACID DEHYDROGENASE CATALYTIC DOMAIN-CONTAINING PROTEIN-RELATED"/>
    <property type="match status" value="1"/>
</dbReference>
<comment type="catalytic activity">
    <reaction evidence="12">
        <text>(R)-2-hydroxyglutarate + NAD(+) = 2-oxoglutarate + NADH + H(+)</text>
        <dbReference type="Rhea" id="RHEA:49612"/>
        <dbReference type="ChEBI" id="CHEBI:15378"/>
        <dbReference type="ChEBI" id="CHEBI:15801"/>
        <dbReference type="ChEBI" id="CHEBI:16810"/>
        <dbReference type="ChEBI" id="CHEBI:57540"/>
        <dbReference type="ChEBI" id="CHEBI:57945"/>
        <dbReference type="EC" id="1.1.1.399"/>
    </reaction>
</comment>
<dbReference type="EMBL" id="AUSV01000038">
    <property type="protein sequence ID" value="ESP93031.1"/>
    <property type="molecule type" value="Genomic_DNA"/>
</dbReference>
<dbReference type="InterPro" id="IPR050418">
    <property type="entry name" value="D-iso_2-hydroxyacid_DH_PdxB"/>
</dbReference>
<protein>
    <recommendedName>
        <fullName evidence="6">D-3-phosphoglycerate dehydrogenase</fullName>
        <ecNumber evidence="4">1.1.1.399</ecNumber>
        <ecNumber evidence="5">1.1.1.95</ecNumber>
    </recommendedName>
    <alternativeName>
        <fullName evidence="11">2-oxoglutarate reductase</fullName>
    </alternativeName>
</protein>
<evidence type="ECO:0000313" key="17">
    <source>
        <dbReference type="Proteomes" id="UP000017820"/>
    </source>
</evidence>
<dbReference type="FunFam" id="3.40.50.720:FF:000041">
    <property type="entry name" value="D-3-phosphoglycerate dehydrogenase"/>
    <property type="match status" value="1"/>
</dbReference>
<dbReference type="EC" id="1.1.1.95" evidence="5"/>
<evidence type="ECO:0000256" key="10">
    <source>
        <dbReference type="ARBA" id="ARBA00023299"/>
    </source>
</evidence>
<dbReference type="GO" id="GO:0047545">
    <property type="term" value="F:(S)-2-hydroxyglutarate dehydrogenase activity"/>
    <property type="evidence" value="ECO:0007669"/>
    <property type="project" value="UniProtKB-ARBA"/>
</dbReference>
<dbReference type="Proteomes" id="UP000017820">
    <property type="component" value="Unassembled WGS sequence"/>
</dbReference>
<gene>
    <name evidence="16" type="ORF">PL2TA16_03663</name>
</gene>
<dbReference type="Pfam" id="PF22629">
    <property type="entry name" value="ACT_AHAS_ss"/>
    <property type="match status" value="1"/>
</dbReference>
<proteinExistence type="inferred from homology"/>
<dbReference type="GO" id="GO:0051287">
    <property type="term" value="F:NAD binding"/>
    <property type="evidence" value="ECO:0007669"/>
    <property type="project" value="InterPro"/>
</dbReference>
<dbReference type="PANTHER" id="PTHR43761">
    <property type="entry name" value="D-ISOMER SPECIFIC 2-HYDROXYACID DEHYDROGENASE FAMILY PROTEIN (AFU_ORTHOLOGUE AFUA_1G13630)"/>
    <property type="match status" value="1"/>
</dbReference>
<reference evidence="16 17" key="1">
    <citation type="submission" date="2013-07" db="EMBL/GenBank/DDBJ databases">
        <title>Draft genome sequence of Pseudoalteromonas luteoviolacea 2ta16.</title>
        <authorList>
            <person name="Allen E.E."/>
            <person name="Azam F."/>
            <person name="Podell S."/>
        </authorList>
    </citation>
    <scope>NUCLEOTIDE SEQUENCE [LARGE SCALE GENOMIC DNA]</scope>
    <source>
        <strain evidence="16 17">2ta16</strain>
    </source>
</reference>
<dbReference type="InterPro" id="IPR054480">
    <property type="entry name" value="AHAS_small-like_ACT"/>
</dbReference>
<evidence type="ECO:0000256" key="3">
    <source>
        <dbReference type="ARBA" id="ARBA00005854"/>
    </source>
</evidence>
<evidence type="ECO:0000256" key="8">
    <source>
        <dbReference type="ARBA" id="ARBA00023002"/>
    </source>
</evidence>
<accession>V4H6C1</accession>
<dbReference type="InterPro" id="IPR036291">
    <property type="entry name" value="NAD(P)-bd_dom_sf"/>
</dbReference>
<dbReference type="CDD" id="cd12176">
    <property type="entry name" value="PGDH_3"/>
    <property type="match status" value="1"/>
</dbReference>
<dbReference type="AlphaFoldDB" id="V4H6C1"/>
<keyword evidence="9" id="KW-0520">NAD</keyword>
<comment type="pathway">
    <text evidence="2">Amino-acid biosynthesis; L-serine biosynthesis; L-serine from 3-phospho-D-glycerate: step 1/3.</text>
</comment>
<dbReference type="PROSITE" id="PS00671">
    <property type="entry name" value="D_2_HYDROXYACID_DH_3"/>
    <property type="match status" value="1"/>
</dbReference>
<dbReference type="Pfam" id="PF00389">
    <property type="entry name" value="2-Hacid_dh"/>
    <property type="match status" value="1"/>
</dbReference>
<organism evidence="16 17">
    <name type="scientific">Pseudoalteromonas luteoviolacea (strain 2ta16)</name>
    <dbReference type="NCBI Taxonomy" id="1353533"/>
    <lineage>
        <taxon>Bacteria</taxon>
        <taxon>Pseudomonadati</taxon>
        <taxon>Pseudomonadota</taxon>
        <taxon>Gammaproteobacteria</taxon>
        <taxon>Alteromonadales</taxon>
        <taxon>Pseudoalteromonadaceae</taxon>
        <taxon>Pseudoalteromonas</taxon>
    </lineage>
</organism>
<dbReference type="Gene3D" id="3.40.50.720">
    <property type="entry name" value="NAD(P)-binding Rossmann-like Domain"/>
    <property type="match status" value="2"/>
</dbReference>
<dbReference type="GO" id="GO:0004617">
    <property type="term" value="F:phosphoglycerate dehydrogenase activity"/>
    <property type="evidence" value="ECO:0007669"/>
    <property type="project" value="UniProtKB-EC"/>
</dbReference>
<dbReference type="SUPFAM" id="SSF52283">
    <property type="entry name" value="Formate/glycerate dehydrogenase catalytic domain-like"/>
    <property type="match status" value="1"/>
</dbReference>